<protein>
    <recommendedName>
        <fullName evidence="4 12">Phosphoribosylamine--glycine ligase</fullName>
        <ecNumber evidence="4 12">6.3.4.13</ecNumber>
    </recommendedName>
    <alternativeName>
        <fullName evidence="12">GARS</fullName>
    </alternativeName>
    <alternativeName>
        <fullName evidence="10 12">Glycinamide ribonucleotide synthetase</fullName>
    </alternativeName>
    <alternativeName>
        <fullName evidence="11 12">Phosphoribosylglycinamide synthetase</fullName>
    </alternativeName>
</protein>
<evidence type="ECO:0000256" key="1">
    <source>
        <dbReference type="ARBA" id="ARBA00001936"/>
    </source>
</evidence>
<evidence type="ECO:0000256" key="13">
    <source>
        <dbReference type="PROSITE-ProRule" id="PRU00409"/>
    </source>
</evidence>
<comment type="caution">
    <text evidence="15">The sequence shown here is derived from an EMBL/GenBank/DDBJ whole genome shotgun (WGS) entry which is preliminary data.</text>
</comment>
<evidence type="ECO:0000256" key="10">
    <source>
        <dbReference type="ARBA" id="ARBA00042242"/>
    </source>
</evidence>
<dbReference type="InterPro" id="IPR020562">
    <property type="entry name" value="PRibGlycinamide_synth_N"/>
</dbReference>
<proteinExistence type="inferred from homology"/>
<dbReference type="Pfam" id="PF02843">
    <property type="entry name" value="GARS_C"/>
    <property type="match status" value="1"/>
</dbReference>
<comment type="pathway">
    <text evidence="3 12">Purine metabolism; IMP biosynthesis via de novo pathway; N(1)-(5-phospho-D-ribosyl)glycinamide from 5-phospho-alpha-D-ribose 1-diphosphate: step 2/2.</text>
</comment>
<dbReference type="Pfam" id="PF01071">
    <property type="entry name" value="GARS_A"/>
    <property type="match status" value="1"/>
</dbReference>
<evidence type="ECO:0000256" key="4">
    <source>
        <dbReference type="ARBA" id="ARBA00013255"/>
    </source>
</evidence>
<name>A0ABU0AZM0_9FIRM</name>
<evidence type="ECO:0000256" key="12">
    <source>
        <dbReference type="HAMAP-Rule" id="MF_00138"/>
    </source>
</evidence>
<evidence type="ECO:0000313" key="16">
    <source>
        <dbReference type="Proteomes" id="UP001225644"/>
    </source>
</evidence>
<dbReference type="NCBIfam" id="TIGR00877">
    <property type="entry name" value="purD"/>
    <property type="match status" value="1"/>
</dbReference>
<dbReference type="InterPro" id="IPR016185">
    <property type="entry name" value="PreATP-grasp_dom_sf"/>
</dbReference>
<dbReference type="Proteomes" id="UP001225644">
    <property type="component" value="Unassembled WGS sequence"/>
</dbReference>
<organism evidence="15 16">
    <name type="scientific">Desulfofundulus luciae</name>
    <dbReference type="NCBI Taxonomy" id="74702"/>
    <lineage>
        <taxon>Bacteria</taxon>
        <taxon>Bacillati</taxon>
        <taxon>Bacillota</taxon>
        <taxon>Clostridia</taxon>
        <taxon>Eubacteriales</taxon>
        <taxon>Peptococcaceae</taxon>
        <taxon>Desulfofundulus</taxon>
    </lineage>
</organism>
<evidence type="ECO:0000256" key="8">
    <source>
        <dbReference type="ARBA" id="ARBA00022840"/>
    </source>
</evidence>
<keyword evidence="16" id="KW-1185">Reference proteome</keyword>
<dbReference type="Gene3D" id="3.90.600.10">
    <property type="entry name" value="Phosphoribosylglycinamide synthetase, C-terminal domain"/>
    <property type="match status" value="1"/>
</dbReference>
<dbReference type="SMART" id="SM01210">
    <property type="entry name" value="GARS_C"/>
    <property type="match status" value="1"/>
</dbReference>
<dbReference type="Pfam" id="PF02844">
    <property type="entry name" value="GARS_N"/>
    <property type="match status" value="1"/>
</dbReference>
<dbReference type="PANTHER" id="PTHR43472:SF1">
    <property type="entry name" value="PHOSPHORIBOSYLAMINE--GLYCINE LIGASE, CHLOROPLASTIC"/>
    <property type="match status" value="1"/>
</dbReference>
<dbReference type="InterPro" id="IPR020560">
    <property type="entry name" value="PRibGlycinamide_synth_C-dom"/>
</dbReference>
<dbReference type="Gene3D" id="3.40.50.20">
    <property type="match status" value="1"/>
</dbReference>
<dbReference type="SUPFAM" id="SSF51246">
    <property type="entry name" value="Rudiment single hybrid motif"/>
    <property type="match status" value="1"/>
</dbReference>
<dbReference type="SUPFAM" id="SSF52440">
    <property type="entry name" value="PreATP-grasp domain"/>
    <property type="match status" value="1"/>
</dbReference>
<evidence type="ECO:0000256" key="6">
    <source>
        <dbReference type="ARBA" id="ARBA00022741"/>
    </source>
</evidence>
<keyword evidence="5 12" id="KW-0436">Ligase</keyword>
<comment type="cofactor">
    <cofactor evidence="1">
        <name>Mn(2+)</name>
        <dbReference type="ChEBI" id="CHEBI:29035"/>
    </cofactor>
</comment>
<dbReference type="InterPro" id="IPR020559">
    <property type="entry name" value="PRibGlycinamide_synth_CS"/>
</dbReference>
<dbReference type="SUPFAM" id="SSF56059">
    <property type="entry name" value="Glutathione synthetase ATP-binding domain-like"/>
    <property type="match status" value="1"/>
</dbReference>
<keyword evidence="6 13" id="KW-0547">Nucleotide-binding</keyword>
<accession>A0ABU0AZM0</accession>
<evidence type="ECO:0000256" key="3">
    <source>
        <dbReference type="ARBA" id="ARBA00005174"/>
    </source>
</evidence>
<dbReference type="Gene3D" id="3.30.1490.20">
    <property type="entry name" value="ATP-grasp fold, A domain"/>
    <property type="match status" value="1"/>
</dbReference>
<evidence type="ECO:0000256" key="5">
    <source>
        <dbReference type="ARBA" id="ARBA00022598"/>
    </source>
</evidence>
<comment type="similarity">
    <text evidence="9 12">Belongs to the GARS family.</text>
</comment>
<dbReference type="RefSeq" id="WP_307400417.1">
    <property type="nucleotide sequence ID" value="NZ_JAUSUX010000006.1"/>
</dbReference>
<dbReference type="HAMAP" id="MF_00138">
    <property type="entry name" value="GARS"/>
    <property type="match status" value="1"/>
</dbReference>
<dbReference type="SMART" id="SM01209">
    <property type="entry name" value="GARS_A"/>
    <property type="match status" value="1"/>
</dbReference>
<dbReference type="InterPro" id="IPR011054">
    <property type="entry name" value="Rudment_hybrid_motif"/>
</dbReference>
<dbReference type="Gene3D" id="3.30.470.20">
    <property type="entry name" value="ATP-grasp fold, B domain"/>
    <property type="match status" value="1"/>
</dbReference>
<evidence type="ECO:0000256" key="9">
    <source>
        <dbReference type="ARBA" id="ARBA00038345"/>
    </source>
</evidence>
<evidence type="ECO:0000259" key="14">
    <source>
        <dbReference type="PROSITE" id="PS50975"/>
    </source>
</evidence>
<dbReference type="GO" id="GO:0004637">
    <property type="term" value="F:phosphoribosylamine-glycine ligase activity"/>
    <property type="evidence" value="ECO:0007669"/>
    <property type="project" value="UniProtKB-EC"/>
</dbReference>
<reference evidence="15 16" key="1">
    <citation type="submission" date="2023-07" db="EMBL/GenBank/DDBJ databases">
        <title>Genomic Encyclopedia of Type Strains, Phase IV (KMG-IV): sequencing the most valuable type-strain genomes for metagenomic binning, comparative biology and taxonomic classification.</title>
        <authorList>
            <person name="Goeker M."/>
        </authorList>
    </citation>
    <scope>NUCLEOTIDE SEQUENCE [LARGE SCALE GENOMIC DNA]</scope>
    <source>
        <strain evidence="15 16">DSM 12396</strain>
    </source>
</reference>
<dbReference type="PROSITE" id="PS00184">
    <property type="entry name" value="GARS"/>
    <property type="match status" value="1"/>
</dbReference>
<dbReference type="PANTHER" id="PTHR43472">
    <property type="entry name" value="PHOSPHORIBOSYLAMINE--GLYCINE LIGASE"/>
    <property type="match status" value="1"/>
</dbReference>
<comment type="cofactor">
    <cofactor evidence="2">
        <name>Mg(2+)</name>
        <dbReference type="ChEBI" id="CHEBI:18420"/>
    </cofactor>
</comment>
<keyword evidence="7 12" id="KW-0658">Purine biosynthesis</keyword>
<sequence length="422" mass="44184">MKVLVVGGGGREHALVWKLKQSPRVEEIFCAPGNAGIASLARCVPIGAEDISGLVAFARQEKIDLTVVGPEGPLTMGIVDSFSEAGLAIFGPTACAAAIEGSKVLAKELMAKYGIPTARFAAFSDAGEAAAYIRKLNAPCVVKADGLAAGKGVVVCQTVEEALEAVEDIMVKGVFGAAGSRVVVEEYLTGQEVSILAFTDGETVIPMLPAQDHKQVYDGDRGPNTGGMGAYAPAPVCTPEVYQTALEKILIPAVRAMAAEGRPYRGVLYAGLMVTGEGPRVLEFNARFGDPEAQPVLMLLETDLVEIIEAVLSGRLGEKEIRWRPGAAVCVVLASGGYPGPYRKGYHISGLDRVPPDVVVFHAGTALEDGRVVTAGGRVLGVTAAAETIAAAIEKAYAAVEQIHFEGMHYRRDIGRKALSAI</sequence>
<dbReference type="InterPro" id="IPR000115">
    <property type="entry name" value="PRibGlycinamide_synth"/>
</dbReference>
<dbReference type="InterPro" id="IPR020561">
    <property type="entry name" value="PRibGlycinamid_synth_ATP-grasp"/>
</dbReference>
<dbReference type="PROSITE" id="PS50975">
    <property type="entry name" value="ATP_GRASP"/>
    <property type="match status" value="1"/>
</dbReference>
<dbReference type="EMBL" id="JAUSUX010000006">
    <property type="protein sequence ID" value="MDQ0285920.1"/>
    <property type="molecule type" value="Genomic_DNA"/>
</dbReference>
<keyword evidence="8 13" id="KW-0067">ATP-binding</keyword>
<evidence type="ECO:0000256" key="2">
    <source>
        <dbReference type="ARBA" id="ARBA00001946"/>
    </source>
</evidence>
<dbReference type="EC" id="6.3.4.13" evidence="4 12"/>
<comment type="catalytic activity">
    <reaction evidence="12">
        <text>5-phospho-beta-D-ribosylamine + glycine + ATP = N(1)-(5-phospho-beta-D-ribosyl)glycinamide + ADP + phosphate + H(+)</text>
        <dbReference type="Rhea" id="RHEA:17453"/>
        <dbReference type="ChEBI" id="CHEBI:15378"/>
        <dbReference type="ChEBI" id="CHEBI:30616"/>
        <dbReference type="ChEBI" id="CHEBI:43474"/>
        <dbReference type="ChEBI" id="CHEBI:57305"/>
        <dbReference type="ChEBI" id="CHEBI:58681"/>
        <dbReference type="ChEBI" id="CHEBI:143788"/>
        <dbReference type="ChEBI" id="CHEBI:456216"/>
        <dbReference type="EC" id="6.3.4.13"/>
    </reaction>
</comment>
<evidence type="ECO:0000256" key="7">
    <source>
        <dbReference type="ARBA" id="ARBA00022755"/>
    </source>
</evidence>
<gene>
    <name evidence="12" type="primary">purD</name>
    <name evidence="15" type="ORF">J2Z49_001025</name>
</gene>
<feature type="domain" description="ATP-grasp" evidence="14">
    <location>
        <begin position="107"/>
        <end position="313"/>
    </location>
</feature>
<dbReference type="InterPro" id="IPR037123">
    <property type="entry name" value="PRibGlycinamide_synth_C_sf"/>
</dbReference>
<dbReference type="InterPro" id="IPR013815">
    <property type="entry name" value="ATP_grasp_subdomain_1"/>
</dbReference>
<dbReference type="InterPro" id="IPR011761">
    <property type="entry name" value="ATP-grasp"/>
</dbReference>
<evidence type="ECO:0000256" key="11">
    <source>
        <dbReference type="ARBA" id="ARBA00042864"/>
    </source>
</evidence>
<evidence type="ECO:0000313" key="15">
    <source>
        <dbReference type="EMBL" id="MDQ0285920.1"/>
    </source>
</evidence>